<keyword evidence="2" id="KW-0812">Transmembrane</keyword>
<feature type="region of interest" description="Disordered" evidence="1">
    <location>
        <begin position="383"/>
        <end position="426"/>
    </location>
</feature>
<reference evidence="3 4" key="5">
    <citation type="journal article" date="2016" name="MSphere">
        <title>Comparison of the Gene Coding Contents and Other Unusual Features of the GC-Rich and AT-Rich Branch Probosciviruses.</title>
        <authorList>
            <person name="Ling P.D."/>
            <person name="Long S.Y."/>
            <person name="Zong J.C."/>
            <person name="Heaggans S.Y."/>
            <person name="Qin X."/>
            <person name="Hayward G.S."/>
        </authorList>
    </citation>
    <scope>NUCLEOTIDE SEQUENCE [LARGE SCALE GENOMIC DNA]</scope>
    <source>
        <strain evidence="3">North American NAP69</strain>
    </source>
</reference>
<dbReference type="GeneID" id="26196517"/>
<feature type="transmembrane region" description="Helical" evidence="2">
    <location>
        <begin position="306"/>
        <end position="324"/>
    </location>
</feature>
<evidence type="ECO:0000313" key="4">
    <source>
        <dbReference type="Proteomes" id="UP000161618"/>
    </source>
</evidence>
<dbReference type="KEGG" id="vg:26196517"/>
<gene>
    <name evidence="3" type="primary">E2A</name>
</gene>
<name>A0A0S1TPM4_9BETA</name>
<evidence type="ECO:0000313" key="3">
    <source>
        <dbReference type="EMBL" id="ALM25928.1"/>
    </source>
</evidence>
<sequence>MFSTSATLCILLLFLTGSNSANNTSTTAFTATSTNVSTSQPSTSTLTSTSANGSSAPTSVSTRTGSNSSSPPPTSPTTATTGGNHSRGVSGHPSGGYPSALASHSKQSTAVPGAQPATRMATNHSNQVLDGLTFVLNTVALAALVPVLLFHMHYFNTAHRKCPYNIIMVQEIMLLGCILLCCLVYASFFWQYSVLYLAPACFVLLYGCMAVAAFNLILAGNFTIVLGTGKILAVTSALLLTYALMLFYLMYTDDRPSTLFVPSFEPLCPAKTEHFFLTYAYVQYLLFIAFTLSAFAFGCTPGNMHVLPLFAALSCNVWIWFTYWCGGRNIVLGVFVANVYAVLLLYFLPETLYLYRKYRHLADTTSSAHTRPPIVINNRGFSASSPHNHKNNHHSTPKKNNESSSHSSNTVTKTPMMYSTSKCNFV</sequence>
<dbReference type="EMBL" id="KT832477">
    <property type="protein sequence ID" value="ALM25928.1"/>
    <property type="molecule type" value="Genomic_DNA"/>
</dbReference>
<feature type="transmembrane region" description="Helical" evidence="2">
    <location>
        <begin position="196"/>
        <end position="219"/>
    </location>
</feature>
<feature type="transmembrane region" description="Helical" evidence="2">
    <location>
        <begin position="131"/>
        <end position="151"/>
    </location>
</feature>
<organism evidence="3 4">
    <name type="scientific">Elephant endotheliotropic herpesvirus 4</name>
    <dbReference type="NCBI Taxonomy" id="548914"/>
    <lineage>
        <taxon>Viruses</taxon>
        <taxon>Duplodnaviria</taxon>
        <taxon>Heunggongvirae</taxon>
        <taxon>Peploviricota</taxon>
        <taxon>Herviviricetes</taxon>
        <taxon>Herpesvirales</taxon>
        <taxon>Orthoherpesviridae</taxon>
        <taxon>Betaherpesvirinae</taxon>
        <taxon>Proboscivirus</taxon>
    </lineage>
</organism>
<feature type="transmembrane region" description="Helical" evidence="2">
    <location>
        <begin position="231"/>
        <end position="251"/>
    </location>
</feature>
<keyword evidence="2" id="KW-1133">Transmembrane helix</keyword>
<feature type="transmembrane region" description="Helical" evidence="2">
    <location>
        <begin position="281"/>
        <end position="299"/>
    </location>
</feature>
<feature type="compositionally biased region" description="Low complexity" evidence="1">
    <location>
        <begin position="402"/>
        <end position="414"/>
    </location>
</feature>
<reference evidence="4" key="3">
    <citation type="journal article" date="2014" name="J. Virol.">
        <title>Comparative genome analysis of four elephant endotheliotropic herpesviruses, EEHV3, EEHV4, EEHV5, and EEHV6, from cases of hemorrhagic disease or viremia.</title>
        <authorList>
            <person name="Zong JC"/>
            <person name="Latimer EM"/>
            <person name="Long SY"/>
            <person name="Richman LK"/>
            <person name="Heaggans SY"/>
            <person name="Hayward GS."/>
        </authorList>
    </citation>
    <scope>NUCLEOTIDE SEQUENCE [LARGE SCALE GENOMIC DNA]</scope>
</reference>
<reference evidence="4" key="2">
    <citation type="journal article" date="2011" name="Vet. Microbiol.">
        <title>Detection and evaluation of novel herpesviruses in routine and pathological samples from Asian and African elephants: identification of two new probosciviruses (EEHV5 and EEHV6) and two new gammaherpesviruses (EGHV3B and EGHV5).</title>
        <authorList>
            <person name="Latimer E"/>
            <person name="Zong JC"/>
            <person name="Heaggans SY"/>
            <person name="Richman LK"/>
            <person name="Hayward GS."/>
        </authorList>
    </citation>
    <scope>NUCLEOTIDE SEQUENCE [LARGE SCALE GENOMIC DNA]</scope>
</reference>
<protein>
    <submittedName>
        <fullName evidence="3">Protein E2A</fullName>
    </submittedName>
</protein>
<reference evidence="4" key="1">
    <citation type="journal article" date="2009" name="Vet. Pathol.">
        <title>Clinico-pathologic features of fatal disease attributed to new variants of endotheliotropic herpesviruses in two Asian elephants (Elephas maximus).</title>
        <authorList>
            <person name="Garner M.M."/>
            <person name="Helmick K."/>
            <person name="Ochsenreiter J."/>
            <person name="Richman L.K."/>
            <person name="Latimer E."/>
            <person name="Wise A.G."/>
            <person name="Maes R.K."/>
            <person name="Kiupel M."/>
            <person name="Nordhausen R.W."/>
            <person name="Zong J.C."/>
            <person name="Hayward G.S."/>
        </authorList>
    </citation>
    <scope>NUCLEOTIDE SEQUENCE [LARGE SCALE GENOMIC DNA]</scope>
</reference>
<accession>A0A0S1TPM4</accession>
<feature type="compositionally biased region" description="Basic residues" evidence="1">
    <location>
        <begin position="387"/>
        <end position="397"/>
    </location>
</feature>
<keyword evidence="4" id="KW-1185">Reference proteome</keyword>
<feature type="transmembrane region" description="Helical" evidence="2">
    <location>
        <begin position="172"/>
        <end position="190"/>
    </location>
</feature>
<dbReference type="Proteomes" id="UP000161618">
    <property type="component" value="Segment"/>
</dbReference>
<evidence type="ECO:0000256" key="2">
    <source>
        <dbReference type="SAM" id="Phobius"/>
    </source>
</evidence>
<feature type="transmembrane region" description="Helical" evidence="2">
    <location>
        <begin position="330"/>
        <end position="349"/>
    </location>
</feature>
<feature type="compositionally biased region" description="Polar residues" evidence="1">
    <location>
        <begin position="417"/>
        <end position="426"/>
    </location>
</feature>
<dbReference type="RefSeq" id="YP_009179235.1">
    <property type="nucleotide sequence ID" value="NC_028379.1"/>
</dbReference>
<proteinExistence type="predicted"/>
<reference evidence="3 4" key="4">
    <citation type="journal article" date="2016" name="MSphere">
        <title>Complete Genome Sequence of Elephant Endotheliotropic Herpesvirus 4, the First Example of a GC-Rich Branch Proboscivirus.</title>
        <authorList>
            <person name="Ling P.D."/>
            <person name="Long S.Y."/>
            <person name="Fuery A."/>
            <person name="Peng R.S."/>
            <person name="Heaggans S.Y."/>
            <person name="Qin X."/>
            <person name="Worley K.C."/>
            <person name="Dugan S."/>
            <person name="Hayward G.S."/>
        </authorList>
    </citation>
    <scope>NUCLEOTIDE SEQUENCE [LARGE SCALE GENOMIC DNA]</scope>
    <source>
        <strain evidence="3">North American NAP69</strain>
    </source>
</reference>
<feature type="region of interest" description="Disordered" evidence="1">
    <location>
        <begin position="31"/>
        <end position="103"/>
    </location>
</feature>
<evidence type="ECO:0000256" key="1">
    <source>
        <dbReference type="SAM" id="MobiDB-lite"/>
    </source>
</evidence>
<feature type="compositionally biased region" description="Low complexity" evidence="1">
    <location>
        <begin position="31"/>
        <end position="69"/>
    </location>
</feature>
<keyword evidence="2" id="KW-0472">Membrane</keyword>